<dbReference type="EMBL" id="DWYY01000045">
    <property type="protein sequence ID" value="HJA92310.1"/>
    <property type="molecule type" value="Genomic_DNA"/>
</dbReference>
<dbReference type="SUPFAM" id="SSF51215">
    <property type="entry name" value="Regulatory protein AraC"/>
    <property type="match status" value="1"/>
</dbReference>
<dbReference type="AlphaFoldDB" id="A0A9D2L0C6"/>
<comment type="caution">
    <text evidence="5">The sequence shown here is derived from an EMBL/GenBank/DDBJ whole genome shotgun (WGS) entry which is preliminary data.</text>
</comment>
<dbReference type="SUPFAM" id="SSF46689">
    <property type="entry name" value="Homeodomain-like"/>
    <property type="match status" value="1"/>
</dbReference>
<dbReference type="InterPro" id="IPR014710">
    <property type="entry name" value="RmlC-like_jellyroll"/>
</dbReference>
<dbReference type="Pfam" id="PF12833">
    <property type="entry name" value="HTH_18"/>
    <property type="match status" value="1"/>
</dbReference>
<evidence type="ECO:0000256" key="1">
    <source>
        <dbReference type="ARBA" id="ARBA00023015"/>
    </source>
</evidence>
<accession>A0A9D2L0C6</accession>
<dbReference type="InterPro" id="IPR018062">
    <property type="entry name" value="HTH_AraC-typ_CS"/>
</dbReference>
<dbReference type="InterPro" id="IPR009057">
    <property type="entry name" value="Homeodomain-like_sf"/>
</dbReference>
<evidence type="ECO:0000313" key="6">
    <source>
        <dbReference type="Proteomes" id="UP000886858"/>
    </source>
</evidence>
<keyword evidence="1" id="KW-0805">Transcription regulation</keyword>
<dbReference type="InterPro" id="IPR018060">
    <property type="entry name" value="HTH_AraC"/>
</dbReference>
<evidence type="ECO:0000256" key="2">
    <source>
        <dbReference type="ARBA" id="ARBA00023125"/>
    </source>
</evidence>
<dbReference type="Pfam" id="PF02311">
    <property type="entry name" value="AraC_binding"/>
    <property type="match status" value="1"/>
</dbReference>
<dbReference type="PROSITE" id="PS01124">
    <property type="entry name" value="HTH_ARAC_FAMILY_2"/>
    <property type="match status" value="1"/>
</dbReference>
<dbReference type="InterPro" id="IPR020449">
    <property type="entry name" value="Tscrpt_reg_AraC-type_HTH"/>
</dbReference>
<dbReference type="PROSITE" id="PS00041">
    <property type="entry name" value="HTH_ARAC_FAMILY_1"/>
    <property type="match status" value="1"/>
</dbReference>
<dbReference type="PANTHER" id="PTHR43280:SF2">
    <property type="entry name" value="HTH-TYPE TRANSCRIPTIONAL REGULATOR EXSA"/>
    <property type="match status" value="1"/>
</dbReference>
<dbReference type="InterPro" id="IPR037923">
    <property type="entry name" value="HTH-like"/>
</dbReference>
<feature type="domain" description="HTH araC/xylS-type" evidence="4">
    <location>
        <begin position="202"/>
        <end position="300"/>
    </location>
</feature>
<sequence>MKNCEKRNGVSSDGMENSQIPCLTLTEEEDGSGFQHHFSVRETYPLHTHTFYEFFLISKGRGIHRINGSSTLLSEGSFVLIRPSDRHGYDFLNQYDLELINVSFLPSIFESLCRLFDCPPSLFTGPNLCPQIQLQEPLLSDIRGKMLQFERFSAKKECQGSEKRQYLLSVLPWFLYPFLRVLSQEKGEPSDKVPHPLPGWLSGLLRQMERPENYTAGLPRLIELANLSQEYLTRSFRRYLHMTPTEFINLRRMELAASLLLEGKMEIIEISQECGFHNLGYFYRVFQKQYGCAPGEFKRQASFSPSRSAL</sequence>
<dbReference type="InterPro" id="IPR003313">
    <property type="entry name" value="AraC-bd"/>
</dbReference>
<evidence type="ECO:0000256" key="3">
    <source>
        <dbReference type="ARBA" id="ARBA00023163"/>
    </source>
</evidence>
<keyword evidence="2" id="KW-0238">DNA-binding</keyword>
<name>A0A9D2L0C6_9FIRM</name>
<evidence type="ECO:0000313" key="5">
    <source>
        <dbReference type="EMBL" id="HJA92310.1"/>
    </source>
</evidence>
<keyword evidence="3" id="KW-0804">Transcription</keyword>
<gene>
    <name evidence="5" type="ORF">H9717_04225</name>
</gene>
<dbReference type="Gene3D" id="1.10.10.60">
    <property type="entry name" value="Homeodomain-like"/>
    <property type="match status" value="2"/>
</dbReference>
<organism evidence="5 6">
    <name type="scientific">Candidatus Eisenbergiella merdipullorum</name>
    <dbReference type="NCBI Taxonomy" id="2838553"/>
    <lineage>
        <taxon>Bacteria</taxon>
        <taxon>Bacillati</taxon>
        <taxon>Bacillota</taxon>
        <taxon>Clostridia</taxon>
        <taxon>Lachnospirales</taxon>
        <taxon>Lachnospiraceae</taxon>
        <taxon>Eisenbergiella</taxon>
    </lineage>
</organism>
<dbReference type="GO" id="GO:0003700">
    <property type="term" value="F:DNA-binding transcription factor activity"/>
    <property type="evidence" value="ECO:0007669"/>
    <property type="project" value="InterPro"/>
</dbReference>
<reference evidence="5" key="2">
    <citation type="submission" date="2021-04" db="EMBL/GenBank/DDBJ databases">
        <authorList>
            <person name="Gilroy R."/>
        </authorList>
    </citation>
    <scope>NUCLEOTIDE SEQUENCE</scope>
    <source>
        <strain evidence="5">CHK179-7159</strain>
    </source>
</reference>
<reference evidence="5" key="1">
    <citation type="journal article" date="2021" name="PeerJ">
        <title>Extensive microbial diversity within the chicken gut microbiome revealed by metagenomics and culture.</title>
        <authorList>
            <person name="Gilroy R."/>
            <person name="Ravi A."/>
            <person name="Getino M."/>
            <person name="Pursley I."/>
            <person name="Horton D.L."/>
            <person name="Alikhan N.F."/>
            <person name="Baker D."/>
            <person name="Gharbi K."/>
            <person name="Hall N."/>
            <person name="Watson M."/>
            <person name="Adriaenssens E.M."/>
            <person name="Foster-Nyarko E."/>
            <person name="Jarju S."/>
            <person name="Secka A."/>
            <person name="Antonio M."/>
            <person name="Oren A."/>
            <person name="Chaudhuri R.R."/>
            <person name="La Ragione R."/>
            <person name="Hildebrand F."/>
            <person name="Pallen M.J."/>
        </authorList>
    </citation>
    <scope>NUCLEOTIDE SEQUENCE</scope>
    <source>
        <strain evidence="5">CHK179-7159</strain>
    </source>
</reference>
<dbReference type="PRINTS" id="PR00032">
    <property type="entry name" value="HTHARAC"/>
</dbReference>
<dbReference type="Proteomes" id="UP000886858">
    <property type="component" value="Unassembled WGS sequence"/>
</dbReference>
<dbReference type="PANTHER" id="PTHR43280">
    <property type="entry name" value="ARAC-FAMILY TRANSCRIPTIONAL REGULATOR"/>
    <property type="match status" value="1"/>
</dbReference>
<dbReference type="SMART" id="SM00342">
    <property type="entry name" value="HTH_ARAC"/>
    <property type="match status" value="1"/>
</dbReference>
<dbReference type="GO" id="GO:0043565">
    <property type="term" value="F:sequence-specific DNA binding"/>
    <property type="evidence" value="ECO:0007669"/>
    <property type="project" value="InterPro"/>
</dbReference>
<dbReference type="Gene3D" id="2.60.120.10">
    <property type="entry name" value="Jelly Rolls"/>
    <property type="match status" value="1"/>
</dbReference>
<evidence type="ECO:0000259" key="4">
    <source>
        <dbReference type="PROSITE" id="PS01124"/>
    </source>
</evidence>
<proteinExistence type="predicted"/>
<protein>
    <submittedName>
        <fullName evidence="5">AraC family transcriptional regulator</fullName>
    </submittedName>
</protein>